<reference evidence="3 4" key="1">
    <citation type="submission" date="2023-10" db="EMBL/GenBank/DDBJ databases">
        <authorList>
            <person name="Maclean D."/>
            <person name="Macfadyen A."/>
        </authorList>
    </citation>
    <scope>NUCLEOTIDE SEQUENCE [LARGE SCALE GENOMIC DNA]</scope>
</reference>
<dbReference type="AlphaFoldDB" id="A0AAV1HWK6"/>
<evidence type="ECO:0000259" key="2">
    <source>
        <dbReference type="Pfam" id="PF10159"/>
    </source>
</evidence>
<sequence>MSLYNGPPRGGSRGGRDQFNWENVKADKDREFYLGHSVNALQGRWQKNKDVYWYTRDAGDRDAAEAAELLAVKQREEDLMAEALGIKPKTIKAPKQPSLDQRDMAQLMQRGEDEEEEDPARQAERIKGLGFKINTVTGAGEADHEVLAGTMPAPSAPGQPQPANGGALPPPPALTAADAKRMRKAQKKAGKEQRRAEKKEKRQAKKKAKQAKKEAKHAKKDAKPAKQPSPSSSESSSSGEASDADVPAAKEKSHAAEEVQKRLRHDSADPEEQAMKRAKHSEDSRAKQGYDSRSMPQENRDAAPTRHERSNGHHAPAKHREVLSDHARDRPHRRDRSPAAAERDRSMSPPRHSGRHHSSRDHDSRRPAEEGRAHRDSERERHADYDSRIAGKSPDRRHRPRRSRSPDRRSHH</sequence>
<dbReference type="Proteomes" id="UP001314263">
    <property type="component" value="Unassembled WGS sequence"/>
</dbReference>
<evidence type="ECO:0000313" key="4">
    <source>
        <dbReference type="Proteomes" id="UP001314263"/>
    </source>
</evidence>
<dbReference type="InterPro" id="IPR019315">
    <property type="entry name" value="MMTA2_N"/>
</dbReference>
<feature type="compositionally biased region" description="Basic and acidic residues" evidence="1">
    <location>
        <begin position="360"/>
        <end position="389"/>
    </location>
</feature>
<feature type="compositionally biased region" description="Basic residues" evidence="1">
    <location>
        <begin position="201"/>
        <end position="220"/>
    </location>
</feature>
<evidence type="ECO:0000256" key="1">
    <source>
        <dbReference type="SAM" id="MobiDB-lite"/>
    </source>
</evidence>
<accession>A0AAV1HWK6</accession>
<evidence type="ECO:0000313" key="3">
    <source>
        <dbReference type="EMBL" id="CAK0740085.1"/>
    </source>
</evidence>
<organism evidence="3 4">
    <name type="scientific">Coccomyxa viridis</name>
    <dbReference type="NCBI Taxonomy" id="1274662"/>
    <lineage>
        <taxon>Eukaryota</taxon>
        <taxon>Viridiplantae</taxon>
        <taxon>Chlorophyta</taxon>
        <taxon>core chlorophytes</taxon>
        <taxon>Trebouxiophyceae</taxon>
        <taxon>Trebouxiophyceae incertae sedis</taxon>
        <taxon>Coccomyxaceae</taxon>
        <taxon>Coccomyxa</taxon>
    </lineage>
</organism>
<feature type="compositionally biased region" description="Basic and acidic residues" evidence="1">
    <location>
        <begin position="189"/>
        <end position="200"/>
    </location>
</feature>
<feature type="compositionally biased region" description="Low complexity" evidence="1">
    <location>
        <begin position="225"/>
        <end position="245"/>
    </location>
</feature>
<dbReference type="PANTHER" id="PTHR14580">
    <property type="entry name" value="MULTIPLE MYELOMA TUMOR-ASSOCIATED PROTEIN 2 FAMILY MEMBER"/>
    <property type="match status" value="1"/>
</dbReference>
<feature type="domain" description="Multiple myeloma tumor-associated protein 2-like N-terminal" evidence="2">
    <location>
        <begin position="11"/>
        <end position="85"/>
    </location>
</feature>
<dbReference type="EMBL" id="CAUYUE010000002">
    <property type="protein sequence ID" value="CAK0740085.1"/>
    <property type="molecule type" value="Genomic_DNA"/>
</dbReference>
<feature type="compositionally biased region" description="Basic and acidic residues" evidence="1">
    <location>
        <begin position="280"/>
        <end position="290"/>
    </location>
</feature>
<feature type="compositionally biased region" description="Basic and acidic residues" evidence="1">
    <location>
        <begin position="298"/>
        <end position="311"/>
    </location>
</feature>
<feature type="compositionally biased region" description="Basic and acidic residues" evidence="1">
    <location>
        <begin position="318"/>
        <end position="328"/>
    </location>
</feature>
<dbReference type="InterPro" id="IPR039207">
    <property type="entry name" value="MMTAG2-like"/>
</dbReference>
<feature type="region of interest" description="Disordered" evidence="1">
    <location>
        <begin position="89"/>
        <end position="412"/>
    </location>
</feature>
<comment type="caution">
    <text evidence="3">The sequence shown here is derived from an EMBL/GenBank/DDBJ whole genome shotgun (WGS) entry which is preliminary data.</text>
</comment>
<protein>
    <recommendedName>
        <fullName evidence="2">Multiple myeloma tumor-associated protein 2-like N-terminal domain-containing protein</fullName>
    </recommendedName>
</protein>
<proteinExistence type="predicted"/>
<dbReference type="Pfam" id="PF10159">
    <property type="entry name" value="MMtag"/>
    <property type="match status" value="1"/>
</dbReference>
<keyword evidence="4" id="KW-1185">Reference proteome</keyword>
<feature type="compositionally biased region" description="Basic and acidic residues" evidence="1">
    <location>
        <begin position="248"/>
        <end position="268"/>
    </location>
</feature>
<feature type="region of interest" description="Disordered" evidence="1">
    <location>
        <begin position="1"/>
        <end position="20"/>
    </location>
</feature>
<name>A0AAV1HWK6_9CHLO</name>
<dbReference type="PANTHER" id="PTHR14580:SF0">
    <property type="entry name" value="MULTIPLE MYELOMA TUMOR-ASSOCIATED PROTEIN 2"/>
    <property type="match status" value="1"/>
</dbReference>
<gene>
    <name evidence="3" type="ORF">CVIRNUC_001223</name>
</gene>